<feature type="transmembrane region" description="Helical" evidence="2">
    <location>
        <begin position="191"/>
        <end position="210"/>
    </location>
</feature>
<dbReference type="InterPro" id="IPR038765">
    <property type="entry name" value="Papain-like_cys_pep_sf"/>
</dbReference>
<feature type="transmembrane region" description="Helical" evidence="2">
    <location>
        <begin position="86"/>
        <end position="106"/>
    </location>
</feature>
<organism evidence="4 5">
    <name type="scientific">Paenibacillus mendelii</name>
    <dbReference type="NCBI Taxonomy" id="206163"/>
    <lineage>
        <taxon>Bacteria</taxon>
        <taxon>Bacillati</taxon>
        <taxon>Bacillota</taxon>
        <taxon>Bacilli</taxon>
        <taxon>Bacillales</taxon>
        <taxon>Paenibacillaceae</taxon>
        <taxon>Paenibacillus</taxon>
    </lineage>
</organism>
<dbReference type="InterPro" id="IPR052901">
    <property type="entry name" value="Bact_TGase-like"/>
</dbReference>
<evidence type="ECO:0000259" key="3">
    <source>
        <dbReference type="SMART" id="SM00460"/>
    </source>
</evidence>
<sequence>MGPSHKPVAGQSNGSEKKRTVSDWNGKGNGSLSGETLDTAKAGRLDSEMPAFFGNGSRRLVTTLLLYGLIIEWLLPLNQLTVYTELYSIGPIVAAVGGFLAVGLWMPPLWVSLVVNSAICLGSASIIYSSHSPTLLDALFWITDAVQNDIVRLMEGELLIGGESRTLLLIAGLGMMAVAVQSLVWMRQWGIGLTALTALYLLLLHSFLGVEVFPGLVRALAEGLILTALLVVPKLDRLYGEEASRSAASRSAAGWPVGWWSGAAWMTVVLLSIGAAASFGKPAADGPAPWAVAAVDWAGNHLTADTVTTILRERSLDALRSGEQERDAAGWTGYGFDDSTLGAPIRSDDTPLFTVQSTEPIYLRGDSKDVYDGRGWLQEGHSVEERLVADAMGDRTGRQPEQAGKLKPGEAVNPEGLAERAGGIEPREAVDPYTGLKLTEDEWTASSKERTLLHTVTALRPSSGWPILTAGADAAVTELFADGSWDRMDRYRKDEITDALFAAKSDDVIKRYTVATRLPADDPDLLRKAGQYEADPAAIAELYTQLPPALPARVKDLASRIAESAGKGRYDTAKAIESFLRDGFTYTLTQTEEPAEGADFVDHFLFEQHQGYCVHFATSMVVLLRTQGIPARYVKGFAPGTPDADSDETRSSQQLAALEGIVNGAKDRGDTAGGGGTLLLQRVDSAASWTDAGGGLAAAVGPDASAARTYTVRASDAHAWVEVYFAGVGWVPFEPTPSFGAPGEAGAGAARGDGGGDGSAAAPRGPAAAGDGAAAGSSRAQGFAGRAAAQLQAAAVRAAEAAARGAHALARSASGAAAARPWAVAGLAAGAVAAAGLAAAAWRRRERAAFALALRRYGSALAAGRQTAARGQFLVLADQLWRELQKRCGPRPAGRTSREYAAALQLPPQAAGLVADFVRWDEQARYGADWPEQPSKEQLSRLLQAVIQKDVKSVN</sequence>
<evidence type="ECO:0000256" key="1">
    <source>
        <dbReference type="SAM" id="MobiDB-lite"/>
    </source>
</evidence>
<feature type="domain" description="Transglutaminase-like" evidence="3">
    <location>
        <begin position="605"/>
        <end position="673"/>
    </location>
</feature>
<evidence type="ECO:0000313" key="5">
    <source>
        <dbReference type="Proteomes" id="UP001589818"/>
    </source>
</evidence>
<dbReference type="EMBL" id="JBHLVF010000034">
    <property type="protein sequence ID" value="MFC0393674.1"/>
    <property type="molecule type" value="Genomic_DNA"/>
</dbReference>
<proteinExistence type="predicted"/>
<keyword evidence="5" id="KW-1185">Reference proteome</keyword>
<feature type="compositionally biased region" description="Gly residues" evidence="1">
    <location>
        <begin position="743"/>
        <end position="758"/>
    </location>
</feature>
<keyword evidence="2" id="KW-0472">Membrane</keyword>
<dbReference type="PANTHER" id="PTHR42736">
    <property type="entry name" value="PROTEIN-GLUTAMINE GAMMA-GLUTAMYLTRANSFERASE"/>
    <property type="match status" value="1"/>
</dbReference>
<keyword evidence="2" id="KW-0812">Transmembrane</keyword>
<accession>A0ABV6JDY8</accession>
<keyword evidence="2" id="KW-1133">Transmembrane helix</keyword>
<feature type="transmembrane region" description="Helical" evidence="2">
    <location>
        <begin position="166"/>
        <end position="184"/>
    </location>
</feature>
<dbReference type="PANTHER" id="PTHR42736:SF1">
    <property type="entry name" value="PROTEIN-GLUTAMINE GAMMA-GLUTAMYLTRANSFERASE"/>
    <property type="match status" value="1"/>
</dbReference>
<feature type="region of interest" description="Disordered" evidence="1">
    <location>
        <begin position="742"/>
        <end position="773"/>
    </location>
</feature>
<dbReference type="Proteomes" id="UP001589818">
    <property type="component" value="Unassembled WGS sequence"/>
</dbReference>
<feature type="domain" description="Transglutaminase-like" evidence="3">
    <location>
        <begin position="678"/>
        <end position="737"/>
    </location>
</feature>
<feature type="compositionally biased region" description="Low complexity" evidence="1">
    <location>
        <begin position="759"/>
        <end position="773"/>
    </location>
</feature>
<name>A0ABV6JDY8_9BACL</name>
<protein>
    <submittedName>
        <fullName evidence="4">DUF4129 domain-containing transglutaminase family protein</fullName>
    </submittedName>
</protein>
<comment type="caution">
    <text evidence="4">The sequence shown here is derived from an EMBL/GenBank/DDBJ whole genome shotgun (WGS) entry which is preliminary data.</text>
</comment>
<dbReference type="Pfam" id="PF01841">
    <property type="entry name" value="Transglut_core"/>
    <property type="match status" value="1"/>
</dbReference>
<gene>
    <name evidence="4" type="ORF">ACFFJ8_20170</name>
</gene>
<evidence type="ECO:0000313" key="4">
    <source>
        <dbReference type="EMBL" id="MFC0393674.1"/>
    </source>
</evidence>
<feature type="transmembrane region" description="Helical" evidence="2">
    <location>
        <begin position="60"/>
        <end position="80"/>
    </location>
</feature>
<dbReference type="SUPFAM" id="SSF54001">
    <property type="entry name" value="Cysteine proteinases"/>
    <property type="match status" value="1"/>
</dbReference>
<dbReference type="InterPro" id="IPR002931">
    <property type="entry name" value="Transglutaminase-like"/>
</dbReference>
<dbReference type="RefSeq" id="WP_204820637.1">
    <property type="nucleotide sequence ID" value="NZ_JBHLVF010000034.1"/>
</dbReference>
<dbReference type="Gene3D" id="3.10.620.30">
    <property type="match status" value="2"/>
</dbReference>
<evidence type="ECO:0000256" key="2">
    <source>
        <dbReference type="SAM" id="Phobius"/>
    </source>
</evidence>
<reference evidence="4 5" key="1">
    <citation type="submission" date="2024-09" db="EMBL/GenBank/DDBJ databases">
        <authorList>
            <person name="Sun Q."/>
            <person name="Mori K."/>
        </authorList>
    </citation>
    <scope>NUCLEOTIDE SEQUENCE [LARGE SCALE GENOMIC DNA]</scope>
    <source>
        <strain evidence="4 5">CCM 4839</strain>
    </source>
</reference>
<feature type="region of interest" description="Disordered" evidence="1">
    <location>
        <begin position="1"/>
        <end position="36"/>
    </location>
</feature>
<dbReference type="SMART" id="SM00460">
    <property type="entry name" value="TGc"/>
    <property type="match status" value="2"/>
</dbReference>